<sequence length="262" mass="30735">MALPKQIFNLYNFIYNLSKVFFQEQNIDFKNFTFRKNSIGELQVLDALNKSGDFFFSTFTMKYHNEKGINIQGSMNRTYFLLQIKFTVSKFYKAGDILSFLKNTETYKNVVKIFFCPSGVSESCKKVSNKIKFIMSLDGLLTVIKKPSMISHEKMRPVFERPSWKFQNFEACNSMLSILNCGKLTTYPVRFMYSFSFDLINEVNLTGYVGFDYIGTYLLHEEIYYVAYSDNRKAPRGVLEEKYREFISTMNAYFQIIILAYS</sequence>
<evidence type="ECO:0000313" key="1">
    <source>
        <dbReference type="EMBL" id="RIB07851.1"/>
    </source>
</evidence>
<gene>
    <name evidence="1" type="ORF">C2G38_2213192</name>
</gene>
<reference evidence="1 2" key="1">
    <citation type="submission" date="2018-06" db="EMBL/GenBank/DDBJ databases">
        <title>Comparative genomics reveals the genomic features of Rhizophagus irregularis, R. cerebriforme, R. diaphanum and Gigaspora rosea, and their symbiotic lifestyle signature.</title>
        <authorList>
            <person name="Morin E."/>
            <person name="San Clemente H."/>
            <person name="Chen E.C.H."/>
            <person name="De La Providencia I."/>
            <person name="Hainaut M."/>
            <person name="Kuo A."/>
            <person name="Kohler A."/>
            <person name="Murat C."/>
            <person name="Tang N."/>
            <person name="Roy S."/>
            <person name="Loubradou J."/>
            <person name="Henrissat B."/>
            <person name="Grigoriev I.V."/>
            <person name="Corradi N."/>
            <person name="Roux C."/>
            <person name="Martin F.M."/>
        </authorList>
    </citation>
    <scope>NUCLEOTIDE SEQUENCE [LARGE SCALE GENOMIC DNA]</scope>
    <source>
        <strain evidence="1 2">DAOM 194757</strain>
    </source>
</reference>
<accession>A0A397UE01</accession>
<comment type="caution">
    <text evidence="1">The sequence shown here is derived from an EMBL/GenBank/DDBJ whole genome shotgun (WGS) entry which is preliminary data.</text>
</comment>
<evidence type="ECO:0000313" key="2">
    <source>
        <dbReference type="Proteomes" id="UP000266673"/>
    </source>
</evidence>
<organism evidence="1 2">
    <name type="scientific">Gigaspora rosea</name>
    <dbReference type="NCBI Taxonomy" id="44941"/>
    <lineage>
        <taxon>Eukaryota</taxon>
        <taxon>Fungi</taxon>
        <taxon>Fungi incertae sedis</taxon>
        <taxon>Mucoromycota</taxon>
        <taxon>Glomeromycotina</taxon>
        <taxon>Glomeromycetes</taxon>
        <taxon>Diversisporales</taxon>
        <taxon>Gigasporaceae</taxon>
        <taxon>Gigaspora</taxon>
    </lineage>
</organism>
<keyword evidence="2" id="KW-1185">Reference proteome</keyword>
<proteinExistence type="predicted"/>
<dbReference type="OrthoDB" id="2471684at2759"/>
<name>A0A397UE01_9GLOM</name>
<dbReference type="EMBL" id="QKWP01001590">
    <property type="protein sequence ID" value="RIB07851.1"/>
    <property type="molecule type" value="Genomic_DNA"/>
</dbReference>
<protein>
    <submittedName>
        <fullName evidence="1">Uncharacterized protein</fullName>
    </submittedName>
</protein>
<dbReference type="Proteomes" id="UP000266673">
    <property type="component" value="Unassembled WGS sequence"/>
</dbReference>
<dbReference type="AlphaFoldDB" id="A0A397UE01"/>